<dbReference type="AlphaFoldDB" id="A0A6J4LW85"/>
<dbReference type="InterPro" id="IPR029068">
    <property type="entry name" value="Glyas_Bleomycin-R_OHBP_Dase"/>
</dbReference>
<dbReference type="SUPFAM" id="SSF54593">
    <property type="entry name" value="Glyoxalase/Bleomycin resistance protein/Dihydroxybiphenyl dioxygenase"/>
    <property type="match status" value="1"/>
</dbReference>
<dbReference type="Gene3D" id="3.10.180.10">
    <property type="entry name" value="2,3-Dihydroxybiphenyl 1,2-Dioxygenase, domain 1"/>
    <property type="match status" value="1"/>
</dbReference>
<organism evidence="1">
    <name type="scientific">uncultured Chloroflexia bacterium</name>
    <dbReference type="NCBI Taxonomy" id="1672391"/>
    <lineage>
        <taxon>Bacteria</taxon>
        <taxon>Bacillati</taxon>
        <taxon>Chloroflexota</taxon>
        <taxon>Chloroflexia</taxon>
        <taxon>environmental samples</taxon>
    </lineage>
</organism>
<accession>A0A6J4LW85</accession>
<sequence length="205" mass="22504">YRQLRPNPYAVVALEDIHIHVCGIDGFIPADSYASVIIAVPDPDTLYHSFAARLRETYGKLPVAGIPRILRPRKRYGTVRGFTVIDPGGNWLRVYKLGDSEEDAAAEKAEGLAQIILVAARLGDAHGDEALALKTLDNGLARFAEAAAIERVKAYLYRAELAVRLNNPELARSSLTAATALELTDDEQRMVADEMKHAIELVQQV</sequence>
<gene>
    <name evidence="1" type="ORF">AVDCRST_MAG93-6587</name>
</gene>
<proteinExistence type="predicted"/>
<evidence type="ECO:0000313" key="1">
    <source>
        <dbReference type="EMBL" id="CAA9339788.1"/>
    </source>
</evidence>
<reference evidence="1" key="1">
    <citation type="submission" date="2020-02" db="EMBL/GenBank/DDBJ databases">
        <authorList>
            <person name="Meier V. D."/>
        </authorList>
    </citation>
    <scope>NUCLEOTIDE SEQUENCE</scope>
    <source>
        <strain evidence="1">AVDCRST_MAG93</strain>
    </source>
</reference>
<dbReference type="EMBL" id="CADCTR010002220">
    <property type="protein sequence ID" value="CAA9339788.1"/>
    <property type="molecule type" value="Genomic_DNA"/>
</dbReference>
<name>A0A6J4LW85_9CHLR</name>
<protein>
    <submittedName>
        <fullName evidence="1">Uncharacterized protein</fullName>
    </submittedName>
</protein>
<feature type="non-terminal residue" evidence="1">
    <location>
        <position position="1"/>
    </location>
</feature>